<name>A0A830I4F3_9CHLO</name>
<dbReference type="InterPro" id="IPR011992">
    <property type="entry name" value="EF-hand-dom_pair"/>
</dbReference>
<evidence type="ECO:0000259" key="4">
    <source>
        <dbReference type="PROSITE" id="PS50222"/>
    </source>
</evidence>
<dbReference type="SUPFAM" id="SSF47473">
    <property type="entry name" value="EF-hand"/>
    <property type="match status" value="1"/>
</dbReference>
<sequence length="980" mass="105138">MQVSEKRVCAAHTHAWAWAWAAQRFKGLQGQKRIVFANMTNATAMGEVRKVLHGVRLDECPALLREKLAQYDTNGNGIIDPDELPDPMSAEMTYLKVSSFPKKVQPLLNEIDDEKNGKIELDELTEILTVYADMKKANKEGSIAIKTLPKEIQPTLKVFDVDGDGTVAPMELARGAELYKDSKKTAKRLMVFSGVLLLILCALVGVIVALTAVVVEASKETKTDSKTGITFAKGSSKASATGKVTNTQTLFDAVSMSSSQLRHVESLTLERADGSELIYSITGAETQGVAADGTASAVLFYAARGDVIKVTARKITVTKADGTVHLTEERTRAGGRHLQSAGGSTMLSTSSSDSGGYASSNNAAAAWTDGAAAVQSAHFTMDKSGTCTKKPAACKALQGVSMANMLTKGSCKSEWTSSYCQGTQSGCPAEPCDRDPDGSWCYVDDTNWCYCDPPAAASTPKPAPAPTPATPPKHICITHVNAASLKAGDPNFKTIGICADEWAAYNGKTVQGCGNPDDDPNGAWCTIDGDAWCHCRDISDGTAVSTFDELKEELHEKTTGASKLYITSNIQWPDTKGTPAIALKRSVEIIGACGSSSSYSLPEGHGYSPESGKPEDGVRVASGTCLLSAHSTPKYVEKDRWKWSREICMHFMASGDFELSFEALAMSNGGGYKTTGGSPSDGGGSMELKNLKKLTIKSVIFVDNENRKAGGAFSLGDSSTDVSVESSYFIDNNVDTNGYGGAIQFDGSTINMKSTIFIGNKGGKGGAIYLTRGTMACENCAFQGNRAHQSQCGMRSGHNVYLTGLKYYESGAYPLISFKQCSFDPYETYKFESSSCAVQFGIMESSPSNGRSDEKLAKLGPPVQVDPATTRVFTNSRFTTQGGSHYECTGDDSGSNCVDCSQLWSEVGYKNADCGRKYLTESSAYKKPTLDEITKNNDGFGIKIFPPFFITDFCEIQKFVAANSNKNFWDSGKYMKYVQC</sequence>
<feature type="transmembrane region" description="Helical" evidence="3">
    <location>
        <begin position="189"/>
        <end position="215"/>
    </location>
</feature>
<feature type="region of interest" description="Disordered" evidence="2">
    <location>
        <begin position="331"/>
        <end position="353"/>
    </location>
</feature>
<dbReference type="InterPro" id="IPR011050">
    <property type="entry name" value="Pectin_lyase_fold/virulence"/>
</dbReference>
<dbReference type="InterPro" id="IPR018247">
    <property type="entry name" value="EF_Hand_1_Ca_BS"/>
</dbReference>
<gene>
    <name evidence="5" type="ORF">PPROV_001061600</name>
</gene>
<dbReference type="GO" id="GO:0005509">
    <property type="term" value="F:calcium ion binding"/>
    <property type="evidence" value="ECO:0007669"/>
    <property type="project" value="InterPro"/>
</dbReference>
<dbReference type="EMBL" id="BNJQ01000037">
    <property type="protein sequence ID" value="GHP11889.1"/>
    <property type="molecule type" value="Genomic_DNA"/>
</dbReference>
<dbReference type="Gene3D" id="1.10.238.10">
    <property type="entry name" value="EF-hand"/>
    <property type="match status" value="1"/>
</dbReference>
<dbReference type="SUPFAM" id="SSF51126">
    <property type="entry name" value="Pectin lyase-like"/>
    <property type="match status" value="1"/>
</dbReference>
<feature type="compositionally biased region" description="Low complexity" evidence="2">
    <location>
        <begin position="340"/>
        <end position="353"/>
    </location>
</feature>
<reference evidence="5" key="1">
    <citation type="submission" date="2020-10" db="EMBL/GenBank/DDBJ databases">
        <title>Unveiling of a novel bifunctional photoreceptor, Dualchrome1, isolated from a cosmopolitan green alga.</title>
        <authorList>
            <person name="Suzuki S."/>
            <person name="Kawachi M."/>
        </authorList>
    </citation>
    <scope>NUCLEOTIDE SEQUENCE</scope>
    <source>
        <strain evidence="5">NIES 2893</strain>
    </source>
</reference>
<keyword evidence="6" id="KW-1185">Reference proteome</keyword>
<evidence type="ECO:0000313" key="5">
    <source>
        <dbReference type="EMBL" id="GHP11889.1"/>
    </source>
</evidence>
<proteinExistence type="predicted"/>
<feature type="domain" description="EF-hand" evidence="4">
    <location>
        <begin position="59"/>
        <end position="94"/>
    </location>
</feature>
<dbReference type="Pfam" id="PF13202">
    <property type="entry name" value="EF-hand_5"/>
    <property type="match status" value="1"/>
</dbReference>
<evidence type="ECO:0000256" key="2">
    <source>
        <dbReference type="SAM" id="MobiDB-lite"/>
    </source>
</evidence>
<dbReference type="PROSITE" id="PS50222">
    <property type="entry name" value="EF_HAND_2"/>
    <property type="match status" value="1"/>
</dbReference>
<dbReference type="InterPro" id="IPR002048">
    <property type="entry name" value="EF_hand_dom"/>
</dbReference>
<keyword evidence="3" id="KW-1133">Transmembrane helix</keyword>
<keyword evidence="3" id="KW-0812">Transmembrane</keyword>
<evidence type="ECO:0000256" key="1">
    <source>
        <dbReference type="ARBA" id="ARBA00022837"/>
    </source>
</evidence>
<protein>
    <recommendedName>
        <fullName evidence="4">EF-hand domain-containing protein</fullName>
    </recommendedName>
</protein>
<dbReference type="CDD" id="cd00051">
    <property type="entry name" value="EFh"/>
    <property type="match status" value="1"/>
</dbReference>
<accession>A0A830I4F3</accession>
<keyword evidence="1" id="KW-0106">Calcium</keyword>
<dbReference type="SMART" id="SM00054">
    <property type="entry name" value="EFh"/>
    <property type="match status" value="3"/>
</dbReference>
<organism evidence="5 6">
    <name type="scientific">Pycnococcus provasolii</name>
    <dbReference type="NCBI Taxonomy" id="41880"/>
    <lineage>
        <taxon>Eukaryota</taxon>
        <taxon>Viridiplantae</taxon>
        <taxon>Chlorophyta</taxon>
        <taxon>Pseudoscourfieldiophyceae</taxon>
        <taxon>Pseudoscourfieldiales</taxon>
        <taxon>Pycnococcaceae</taxon>
        <taxon>Pycnococcus</taxon>
    </lineage>
</organism>
<comment type="caution">
    <text evidence="5">The sequence shown here is derived from an EMBL/GenBank/DDBJ whole genome shotgun (WGS) entry which is preliminary data.</text>
</comment>
<evidence type="ECO:0000313" key="6">
    <source>
        <dbReference type="Proteomes" id="UP000660262"/>
    </source>
</evidence>
<keyword evidence="3" id="KW-0472">Membrane</keyword>
<dbReference type="Proteomes" id="UP000660262">
    <property type="component" value="Unassembled WGS sequence"/>
</dbReference>
<evidence type="ECO:0000256" key="3">
    <source>
        <dbReference type="SAM" id="Phobius"/>
    </source>
</evidence>
<dbReference type="AlphaFoldDB" id="A0A830I4F3"/>
<dbReference type="PROSITE" id="PS00018">
    <property type="entry name" value="EF_HAND_1"/>
    <property type="match status" value="2"/>
</dbReference>